<evidence type="ECO:0000313" key="9">
    <source>
        <dbReference type="Proteomes" id="UP001626536"/>
    </source>
</evidence>
<feature type="domain" description="Cytochrome b561 bacterial/Ni-hydrogenase" evidence="7">
    <location>
        <begin position="15"/>
        <end position="176"/>
    </location>
</feature>
<dbReference type="InterPro" id="IPR011577">
    <property type="entry name" value="Cyt_b561_bac/Ni-Hgenase"/>
</dbReference>
<dbReference type="PANTHER" id="PTHR30485:SF2">
    <property type="entry name" value="BLL0597 PROTEIN"/>
    <property type="match status" value="1"/>
</dbReference>
<evidence type="ECO:0000256" key="5">
    <source>
        <dbReference type="ARBA" id="ARBA00023136"/>
    </source>
</evidence>
<feature type="transmembrane region" description="Helical" evidence="6">
    <location>
        <begin position="20"/>
        <end position="38"/>
    </location>
</feature>
<evidence type="ECO:0000259" key="7">
    <source>
        <dbReference type="Pfam" id="PF01292"/>
    </source>
</evidence>
<keyword evidence="5 6" id="KW-0472">Membrane</keyword>
<evidence type="ECO:0000313" key="8">
    <source>
        <dbReference type="EMBL" id="WOJ91189.1"/>
    </source>
</evidence>
<feature type="transmembrane region" description="Helical" evidence="6">
    <location>
        <begin position="143"/>
        <end position="163"/>
    </location>
</feature>
<keyword evidence="3 6" id="KW-0812">Transmembrane</keyword>
<accession>A0ABZ0HXR1</accession>
<protein>
    <submittedName>
        <fullName evidence="8">Cytochrome b/b6 domain-containing protein</fullName>
    </submittedName>
</protein>
<organism evidence="8 9">
    <name type="scientific">Methylocapsa polymorpha</name>
    <dbReference type="NCBI Taxonomy" id="3080828"/>
    <lineage>
        <taxon>Bacteria</taxon>
        <taxon>Pseudomonadati</taxon>
        <taxon>Pseudomonadota</taxon>
        <taxon>Alphaproteobacteria</taxon>
        <taxon>Hyphomicrobiales</taxon>
        <taxon>Beijerinckiaceae</taxon>
        <taxon>Methylocapsa</taxon>
    </lineage>
</organism>
<dbReference type="EMBL" id="CP136862">
    <property type="protein sequence ID" value="WOJ91189.1"/>
    <property type="molecule type" value="Genomic_DNA"/>
</dbReference>
<evidence type="ECO:0000256" key="6">
    <source>
        <dbReference type="SAM" id="Phobius"/>
    </source>
</evidence>
<keyword evidence="2" id="KW-1003">Cell membrane</keyword>
<keyword evidence="4 6" id="KW-1133">Transmembrane helix</keyword>
<evidence type="ECO:0000256" key="4">
    <source>
        <dbReference type="ARBA" id="ARBA00022989"/>
    </source>
</evidence>
<dbReference type="SUPFAM" id="SSF81342">
    <property type="entry name" value="Transmembrane di-heme cytochromes"/>
    <property type="match status" value="1"/>
</dbReference>
<name>A0ABZ0HXR1_9HYPH</name>
<dbReference type="Pfam" id="PF01292">
    <property type="entry name" value="Ni_hydr_CYTB"/>
    <property type="match status" value="1"/>
</dbReference>
<dbReference type="PANTHER" id="PTHR30485">
    <property type="entry name" value="NI/FE-HYDROGENASE 1 B-TYPE CYTOCHROME SUBUNIT"/>
    <property type="match status" value="1"/>
</dbReference>
<feature type="transmembrane region" description="Helical" evidence="6">
    <location>
        <begin position="102"/>
        <end position="123"/>
    </location>
</feature>
<evidence type="ECO:0000256" key="2">
    <source>
        <dbReference type="ARBA" id="ARBA00022475"/>
    </source>
</evidence>
<evidence type="ECO:0000256" key="1">
    <source>
        <dbReference type="ARBA" id="ARBA00004651"/>
    </source>
</evidence>
<comment type="subcellular location">
    <subcellularLocation>
        <location evidence="1">Cell membrane</location>
        <topology evidence="1">Multi-pass membrane protein</topology>
    </subcellularLocation>
</comment>
<sequence>MMRDATEPTLNMIPVWDPLVRIFHWTLATCFIAAYLLTEGNGAMHQAFGYLAGGLVALRIAWGFVGPPRARFADFVPSLRSLFVYVRDMLRGRERRFVGHNPVGGVMILALLAQIALLALTGWLMTTDAFWGVRWLQDLHEAIAHLAAICVCVHVGGAIVESIRHRENLPLAMITGRKRA</sequence>
<dbReference type="Proteomes" id="UP001626536">
    <property type="component" value="Chromosome"/>
</dbReference>
<dbReference type="InterPro" id="IPR051542">
    <property type="entry name" value="Hydrogenase_cytochrome"/>
</dbReference>
<dbReference type="Gene3D" id="1.20.950.20">
    <property type="entry name" value="Transmembrane di-heme cytochromes, Chain C"/>
    <property type="match status" value="1"/>
</dbReference>
<gene>
    <name evidence="8" type="ORF">RZS28_07940</name>
</gene>
<proteinExistence type="predicted"/>
<reference evidence="8 9" key="1">
    <citation type="submission" date="2023-10" db="EMBL/GenBank/DDBJ databases">
        <title>Novel methanotroph of the genus Methylocapsa from a subarctic wetland.</title>
        <authorList>
            <person name="Belova S.E."/>
            <person name="Oshkin I.Y."/>
            <person name="Miroshnikov K."/>
            <person name="Dedysh S.N."/>
        </authorList>
    </citation>
    <scope>NUCLEOTIDE SEQUENCE [LARGE SCALE GENOMIC DNA]</scope>
    <source>
        <strain evidence="8 9">RX1</strain>
    </source>
</reference>
<dbReference type="RefSeq" id="WP_407340780.1">
    <property type="nucleotide sequence ID" value="NZ_CP136862.1"/>
</dbReference>
<keyword evidence="9" id="KW-1185">Reference proteome</keyword>
<dbReference type="InterPro" id="IPR016174">
    <property type="entry name" value="Di-haem_cyt_TM"/>
</dbReference>
<feature type="transmembrane region" description="Helical" evidence="6">
    <location>
        <begin position="47"/>
        <end position="65"/>
    </location>
</feature>
<evidence type="ECO:0000256" key="3">
    <source>
        <dbReference type="ARBA" id="ARBA00022692"/>
    </source>
</evidence>